<dbReference type="InterPro" id="IPR036570">
    <property type="entry name" value="HORMA_dom_sf"/>
</dbReference>
<evidence type="ECO:0000259" key="3">
    <source>
        <dbReference type="Pfam" id="PF10033"/>
    </source>
</evidence>
<dbReference type="EMBL" id="KK198753">
    <property type="protein sequence ID" value="KCW88602.1"/>
    <property type="molecule type" value="Genomic_DNA"/>
</dbReference>
<feature type="compositionally biased region" description="Basic and acidic residues" evidence="2">
    <location>
        <begin position="432"/>
        <end position="441"/>
    </location>
</feature>
<feature type="compositionally biased region" description="Polar residues" evidence="2">
    <location>
        <begin position="499"/>
        <end position="510"/>
    </location>
</feature>
<dbReference type="InParanoid" id="A0A059DDE9"/>
<dbReference type="Gene3D" id="3.30.900.10">
    <property type="entry name" value="HORMA domain"/>
    <property type="match status" value="1"/>
</dbReference>
<sequence length="592" mass="65461">MDQIVSQFLLKSLHIILDSRIPSLHLNDQRSDRRTSVSRARKNDKWFNLVLGDRPAALENLNFWHRNLMDPMIIDIILVHEGPNSSSVDAYSAIKASVETVIERWVVHYESPRVTPNINDSSLHKKIYKKLIVLLRSLYSQMRLLPAYRTFRQLSSSSQTYNVNLIYKVSTFCNPFSRAEGEMMKEYTFAPVETSSGRFSVAVSYRKTLSDFNLEPATSMIPRIITDYVGSPATDPLRSFPSFGKGVQATSFPSSGVGQPSSAPFQRPHSWTSGFHRPAPFSQGHSLGGSPPTYGAYGSPSPPTDMYSQRAQSYRSPSQRVNSYEEYQLSPPFSPSPSPSPPAYFSSGSVGRNRGRSETAPMTIPHPTASGNARYLSPNFSDPNRHSLPPLSPRHTRLDPSSQESPSGNRSFRRPESLRSGELHYHYVNQKVTRDGRDDSGRFSGLLSSSGSPRIGFSQSSSRLSFQDDLDDGDFSCPFDVDDVDPPASNTGDGREGSESTSSSLPMGTKSQGAAVGMLVQMLRAAPPLQQDASCYSTQSLNTEQEGAVATASGFFMPRKTTDALEELRSYREMKNILLSKSGARVRTKEEA</sequence>
<dbReference type="InterPro" id="IPR040182">
    <property type="entry name" value="ATG13"/>
</dbReference>
<dbReference type="KEGG" id="egr:104434114"/>
<dbReference type="GO" id="GO:0034497">
    <property type="term" value="P:protein localization to phagophore assembly site"/>
    <property type="evidence" value="ECO:0000318"/>
    <property type="project" value="GO_Central"/>
</dbReference>
<organism evidence="4">
    <name type="scientific">Eucalyptus grandis</name>
    <name type="common">Flooded gum</name>
    <dbReference type="NCBI Taxonomy" id="71139"/>
    <lineage>
        <taxon>Eukaryota</taxon>
        <taxon>Viridiplantae</taxon>
        <taxon>Streptophyta</taxon>
        <taxon>Embryophyta</taxon>
        <taxon>Tracheophyta</taxon>
        <taxon>Spermatophyta</taxon>
        <taxon>Magnoliopsida</taxon>
        <taxon>eudicotyledons</taxon>
        <taxon>Gunneridae</taxon>
        <taxon>Pentapetalae</taxon>
        <taxon>rosids</taxon>
        <taxon>malvids</taxon>
        <taxon>Myrtales</taxon>
        <taxon>Myrtaceae</taxon>
        <taxon>Myrtoideae</taxon>
        <taxon>Eucalypteae</taxon>
        <taxon>Eucalyptus</taxon>
    </lineage>
</organism>
<dbReference type="FunCoup" id="A0A059DDE9">
    <property type="interactions" value="446"/>
</dbReference>
<feature type="compositionally biased region" description="Basic and acidic residues" evidence="2">
    <location>
        <begin position="413"/>
        <end position="425"/>
    </location>
</feature>
<feature type="compositionally biased region" description="Polar residues" evidence="2">
    <location>
        <begin position="399"/>
        <end position="410"/>
    </location>
</feature>
<feature type="compositionally biased region" description="Polar residues" evidence="2">
    <location>
        <begin position="251"/>
        <end position="273"/>
    </location>
</feature>
<feature type="compositionally biased region" description="Low complexity" evidence="2">
    <location>
        <begin position="343"/>
        <end position="352"/>
    </location>
</feature>
<feature type="compositionally biased region" description="Pro residues" evidence="2">
    <location>
        <begin position="332"/>
        <end position="342"/>
    </location>
</feature>
<evidence type="ECO:0000256" key="1">
    <source>
        <dbReference type="ARBA" id="ARBA00023006"/>
    </source>
</evidence>
<feature type="compositionally biased region" description="Polar residues" evidence="2">
    <location>
        <begin position="306"/>
        <end position="322"/>
    </location>
</feature>
<dbReference type="GO" id="GO:0000407">
    <property type="term" value="C:phagophore assembly site"/>
    <property type="evidence" value="ECO:0000318"/>
    <property type="project" value="GO_Central"/>
</dbReference>
<dbReference type="GO" id="GO:1990316">
    <property type="term" value="C:Atg1/ULK1 kinase complex"/>
    <property type="evidence" value="ECO:0000318"/>
    <property type="project" value="GO_Central"/>
</dbReference>
<dbReference type="STRING" id="71139.A0A059DDE9"/>
<dbReference type="GO" id="GO:0005776">
    <property type="term" value="C:autophagosome"/>
    <property type="evidence" value="ECO:0000318"/>
    <property type="project" value="GO_Central"/>
</dbReference>
<dbReference type="PANTHER" id="PTHR13430">
    <property type="match status" value="1"/>
</dbReference>
<dbReference type="Pfam" id="PF10033">
    <property type="entry name" value="ATG13"/>
    <property type="match status" value="1"/>
</dbReference>
<reference evidence="4" key="1">
    <citation type="submission" date="2013-07" db="EMBL/GenBank/DDBJ databases">
        <title>The genome of Eucalyptus grandis.</title>
        <authorList>
            <person name="Schmutz J."/>
            <person name="Hayes R."/>
            <person name="Myburg A."/>
            <person name="Tuskan G."/>
            <person name="Grattapaglia D."/>
            <person name="Rokhsar D.S."/>
        </authorList>
    </citation>
    <scope>NUCLEOTIDE SEQUENCE</scope>
    <source>
        <tissue evidence="4">Leaf extractions</tissue>
    </source>
</reference>
<feature type="domain" description="Autophagy-related protein 13 N-terminal" evidence="3">
    <location>
        <begin position="5"/>
        <end position="208"/>
    </location>
</feature>
<feature type="region of interest" description="Disordered" evidence="2">
    <location>
        <begin position="251"/>
        <end position="510"/>
    </location>
</feature>
<name>A0A059DDE9_EUCGR</name>
<proteinExistence type="predicted"/>
<gene>
    <name evidence="4" type="ORF">EUGRSUZ_A00978</name>
</gene>
<dbReference type="Gramene" id="KCW88602">
    <property type="protein sequence ID" value="KCW88602"/>
    <property type="gene ID" value="EUGRSUZ_A00978"/>
</dbReference>
<evidence type="ECO:0000313" key="4">
    <source>
        <dbReference type="EMBL" id="KCW88602.1"/>
    </source>
</evidence>
<dbReference type="eggNOG" id="KOG4573">
    <property type="taxonomic scope" value="Eukaryota"/>
</dbReference>
<feature type="compositionally biased region" description="Acidic residues" evidence="2">
    <location>
        <begin position="468"/>
        <end position="485"/>
    </location>
</feature>
<dbReference type="OMA" id="HSWTSGI"/>
<dbReference type="PANTHER" id="PTHR13430:SF4">
    <property type="entry name" value="AUTOPHAGY-RELATED PROTEIN 13"/>
    <property type="match status" value="1"/>
</dbReference>
<evidence type="ECO:0000256" key="2">
    <source>
        <dbReference type="SAM" id="MobiDB-lite"/>
    </source>
</evidence>
<dbReference type="GO" id="GO:0000423">
    <property type="term" value="P:mitophagy"/>
    <property type="evidence" value="ECO:0000318"/>
    <property type="project" value="GO_Central"/>
</dbReference>
<protein>
    <recommendedName>
        <fullName evidence="3">Autophagy-related protein 13 N-terminal domain-containing protein</fullName>
    </recommendedName>
</protein>
<dbReference type="AlphaFoldDB" id="A0A059DDE9"/>
<keyword evidence="1" id="KW-0072">Autophagy</keyword>
<dbReference type="GO" id="GO:0019887">
    <property type="term" value="F:protein kinase regulator activity"/>
    <property type="evidence" value="ECO:0000318"/>
    <property type="project" value="GO_Central"/>
</dbReference>
<dbReference type="OrthoDB" id="70161at2759"/>
<dbReference type="GO" id="GO:0034727">
    <property type="term" value="P:piecemeal microautophagy of the nucleus"/>
    <property type="evidence" value="ECO:0000318"/>
    <property type="project" value="GO_Central"/>
</dbReference>
<accession>A0A059DDE9</accession>
<dbReference type="InterPro" id="IPR018731">
    <property type="entry name" value="Atg13_N"/>
</dbReference>
<dbReference type="GO" id="GO:0005829">
    <property type="term" value="C:cytosol"/>
    <property type="evidence" value="ECO:0000318"/>
    <property type="project" value="GO_Central"/>
</dbReference>